<evidence type="ECO:0000313" key="1">
    <source>
        <dbReference type="EMBL" id="HGK23990.1"/>
    </source>
</evidence>
<dbReference type="RefSeq" id="WP_012548503.1">
    <property type="nucleotide sequence ID" value="NZ_VTFL01000002.1"/>
</dbReference>
<sequence>MLKREIAELPLHSGKAPFWLFQRMKKLSREIILLFAVENKIDELLKKLSDPFWFQALGCVLGFDWHSSGLTTTTGAALKEGLGELSHEIGLYIVGGKGKAGLNTPEEIKRLAEKEGFDPQKWILVSRTVARVDNNAIQDGYQLYHHLLIFTKEGNWCVIQQGMNENNNFARRYHWLGEEVKSFIEEPHKGIITQKFENYVINLVAKESKPAQEVITQLMNEKPDKVLKLWNEVSLKLPSYHPITPKEIRPENLKTILLKTYEAPPKDFQEVLLKEGVGSKTLRALTLISELVYNTPASIKDPARFSFAHGGKDGHPYPVDRENYDKTIELLEKAIKNAKLGRREEIETLKKLSFYFKV</sequence>
<gene>
    <name evidence="1" type="ORF">ENU78_06120</name>
</gene>
<dbReference type="PANTHER" id="PTHR38597:SF1">
    <property type="entry name" value="BLL3834 PROTEIN"/>
    <property type="match status" value="1"/>
</dbReference>
<reference evidence="1" key="1">
    <citation type="journal article" date="2020" name="mSystems">
        <title>Genome- and Community-Level Interaction Insights into Carbon Utilization and Element Cycling Functions of Hydrothermarchaeota in Hydrothermal Sediment.</title>
        <authorList>
            <person name="Zhou Z."/>
            <person name="Liu Y."/>
            <person name="Xu W."/>
            <person name="Pan J."/>
            <person name="Luo Z.H."/>
            <person name="Li M."/>
        </authorList>
    </citation>
    <scope>NUCLEOTIDE SEQUENCE [LARGE SCALE GENOMIC DNA]</scope>
    <source>
        <strain evidence="1">SpSt-70</strain>
    </source>
</reference>
<comment type="caution">
    <text evidence="1">The sequence shown here is derived from an EMBL/GenBank/DDBJ whole genome shotgun (WGS) entry which is preliminary data.</text>
</comment>
<dbReference type="InterPro" id="IPR008482">
    <property type="entry name" value="DUF763"/>
</dbReference>
<dbReference type="AlphaFoldDB" id="A0A7V4DXN9"/>
<name>A0A7V4DXN9_DICTH</name>
<accession>A0A7V4DXN9</accession>
<protein>
    <submittedName>
        <fullName evidence="1">DUF763 domain-containing protein</fullName>
    </submittedName>
</protein>
<dbReference type="PANTHER" id="PTHR38597">
    <property type="entry name" value="BLL3834 PROTEIN"/>
    <property type="match status" value="1"/>
</dbReference>
<dbReference type="Pfam" id="PF05559">
    <property type="entry name" value="DUF763"/>
    <property type="match status" value="1"/>
</dbReference>
<organism evidence="1">
    <name type="scientific">Dictyoglomus thermophilum</name>
    <dbReference type="NCBI Taxonomy" id="14"/>
    <lineage>
        <taxon>Bacteria</taxon>
        <taxon>Pseudomonadati</taxon>
        <taxon>Dictyoglomota</taxon>
        <taxon>Dictyoglomia</taxon>
        <taxon>Dictyoglomales</taxon>
        <taxon>Dictyoglomaceae</taxon>
        <taxon>Dictyoglomus</taxon>
    </lineage>
</organism>
<dbReference type="EMBL" id="DTDV01000017">
    <property type="protein sequence ID" value="HGK23990.1"/>
    <property type="molecule type" value="Genomic_DNA"/>
</dbReference>
<dbReference type="OMA" id="ARRYHWH"/>
<proteinExistence type="predicted"/>